<comment type="caution">
    <text evidence="1">The sequence shown here is derived from an EMBL/GenBank/DDBJ whole genome shotgun (WGS) entry which is preliminary data.</text>
</comment>
<accession>A0ACB9RP00</accession>
<evidence type="ECO:0000313" key="1">
    <source>
        <dbReference type="EMBL" id="KAI4380712.1"/>
    </source>
</evidence>
<protein>
    <submittedName>
        <fullName evidence="1">Uncharacterized protein</fullName>
    </submittedName>
</protein>
<keyword evidence="2" id="KW-1185">Reference proteome</keyword>
<dbReference type="EMBL" id="CM042882">
    <property type="protein sequence ID" value="KAI4380712.1"/>
    <property type="molecule type" value="Genomic_DNA"/>
</dbReference>
<dbReference type="Proteomes" id="UP001057402">
    <property type="component" value="Chromosome 3"/>
</dbReference>
<proteinExistence type="predicted"/>
<reference evidence="2" key="1">
    <citation type="journal article" date="2023" name="Front. Plant Sci.">
        <title>Chromosomal-level genome assembly of Melastoma candidum provides insights into trichome evolution.</title>
        <authorList>
            <person name="Zhong Y."/>
            <person name="Wu W."/>
            <person name="Sun C."/>
            <person name="Zou P."/>
            <person name="Liu Y."/>
            <person name="Dai S."/>
            <person name="Zhou R."/>
        </authorList>
    </citation>
    <scope>NUCLEOTIDE SEQUENCE [LARGE SCALE GENOMIC DNA]</scope>
</reference>
<evidence type="ECO:0000313" key="2">
    <source>
        <dbReference type="Proteomes" id="UP001057402"/>
    </source>
</evidence>
<gene>
    <name evidence="1" type="ORF">MLD38_006873</name>
</gene>
<name>A0ACB9RP00_9MYRT</name>
<sequence length="592" mass="66790">MVEDIDEVLDQIKKTWTVLGMNQALRIHWFAWVLPHQYVATGQEENDLLYAASNLLSEVEEDSRTPKDQEYLKFSISTLKLILGWTEKSLLAYHDTFHCGNIDLLQNLVSMSVSPATILADQVSHEHGRKKADANVARQTVETYIRTSSRALYSQANIRELVITEKEIFSLVFKRWHPLPAVLIAADKLEKDLVQIALEDSVDSEDGGKEQSYFHSINASPLTRCITGSKYNRVPKKKEKEKTAQRRKSQLGTQNLDNCLGVLQLCVLPGLSLFLQELESYLETISSTVHDRVRTRLITNVMKASFDGFLMILLAGGPRRAFSLEDCQIIDEDFKFLEELFWSNGDGLPADLINKYSSSVKSILPLFRANTDTLIEQFKHTTLESCSPSAKSMLSGLPMSQTPCCGSYAYGTIRWPYKIPEEDLQLAAVTARPRRDSLMPDAGMQHCLILIWGGPLAGCSVCGCVHMIAAVVSQPRGTSWIVGTIRTLFSIRRGIWFAIWQPFQQDVTRVSLYSQRKGHRCFMLLVFWLDSMVVSFILVNSSFGCKMLYSHARKSVTAAAGSKVANFDDGMYSYDERLYLNSMRILSDPFHS</sequence>
<organism evidence="1 2">
    <name type="scientific">Melastoma candidum</name>
    <dbReference type="NCBI Taxonomy" id="119954"/>
    <lineage>
        <taxon>Eukaryota</taxon>
        <taxon>Viridiplantae</taxon>
        <taxon>Streptophyta</taxon>
        <taxon>Embryophyta</taxon>
        <taxon>Tracheophyta</taxon>
        <taxon>Spermatophyta</taxon>
        <taxon>Magnoliopsida</taxon>
        <taxon>eudicotyledons</taxon>
        <taxon>Gunneridae</taxon>
        <taxon>Pentapetalae</taxon>
        <taxon>rosids</taxon>
        <taxon>malvids</taxon>
        <taxon>Myrtales</taxon>
        <taxon>Melastomataceae</taxon>
        <taxon>Melastomatoideae</taxon>
        <taxon>Melastomateae</taxon>
        <taxon>Melastoma</taxon>
    </lineage>
</organism>